<protein>
    <submittedName>
        <fullName evidence="1">Uncharacterized protein</fullName>
    </submittedName>
</protein>
<dbReference type="AlphaFoldDB" id="A0A017TBP5"/>
<keyword evidence="2" id="KW-1185">Reference proteome</keyword>
<accession>A0A017TBP5</accession>
<dbReference type="EMBL" id="ASRX01000017">
    <property type="protein sequence ID" value="EYF06245.1"/>
    <property type="molecule type" value="Genomic_DNA"/>
</dbReference>
<comment type="caution">
    <text evidence="1">The sequence shown here is derived from an EMBL/GenBank/DDBJ whole genome shotgun (WGS) entry which is preliminary data.</text>
</comment>
<sequence>MPGACEGRQDHGVAGKLRGWTASTGVTALRRLLGVPLAASLCAGGRRA</sequence>
<gene>
    <name evidence="1" type="ORF">CAP_2123</name>
</gene>
<reference evidence="1 2" key="1">
    <citation type="submission" date="2013-05" db="EMBL/GenBank/DDBJ databases">
        <title>Genome assembly of Chondromyces apiculatus DSM 436.</title>
        <authorList>
            <person name="Sharma G."/>
            <person name="Khatri I."/>
            <person name="Kaur C."/>
            <person name="Mayilraj S."/>
            <person name="Subramanian S."/>
        </authorList>
    </citation>
    <scope>NUCLEOTIDE SEQUENCE [LARGE SCALE GENOMIC DNA]</scope>
    <source>
        <strain evidence="1 2">DSM 436</strain>
    </source>
</reference>
<evidence type="ECO:0000313" key="2">
    <source>
        <dbReference type="Proteomes" id="UP000019678"/>
    </source>
</evidence>
<organism evidence="1 2">
    <name type="scientific">Chondromyces apiculatus DSM 436</name>
    <dbReference type="NCBI Taxonomy" id="1192034"/>
    <lineage>
        <taxon>Bacteria</taxon>
        <taxon>Pseudomonadati</taxon>
        <taxon>Myxococcota</taxon>
        <taxon>Polyangia</taxon>
        <taxon>Polyangiales</taxon>
        <taxon>Polyangiaceae</taxon>
        <taxon>Chondromyces</taxon>
    </lineage>
</organism>
<name>A0A017TBP5_9BACT</name>
<dbReference type="Proteomes" id="UP000019678">
    <property type="component" value="Unassembled WGS sequence"/>
</dbReference>
<evidence type="ECO:0000313" key="1">
    <source>
        <dbReference type="EMBL" id="EYF06245.1"/>
    </source>
</evidence>
<proteinExistence type="predicted"/>